<keyword evidence="4" id="KW-0863">Zinc-finger</keyword>
<organism evidence="10 11">
    <name type="scientific">Spodoptera exigua</name>
    <name type="common">Beet armyworm</name>
    <name type="synonym">Noctua fulgens</name>
    <dbReference type="NCBI Taxonomy" id="7107"/>
    <lineage>
        <taxon>Eukaryota</taxon>
        <taxon>Metazoa</taxon>
        <taxon>Ecdysozoa</taxon>
        <taxon>Arthropoda</taxon>
        <taxon>Hexapoda</taxon>
        <taxon>Insecta</taxon>
        <taxon>Pterygota</taxon>
        <taxon>Neoptera</taxon>
        <taxon>Endopterygota</taxon>
        <taxon>Lepidoptera</taxon>
        <taxon>Glossata</taxon>
        <taxon>Ditrysia</taxon>
        <taxon>Noctuoidea</taxon>
        <taxon>Noctuidae</taxon>
        <taxon>Amphipyrinae</taxon>
        <taxon>Spodoptera</taxon>
    </lineage>
</organism>
<keyword evidence="5" id="KW-0862">Zinc</keyword>
<dbReference type="GO" id="GO:0005634">
    <property type="term" value="C:nucleus"/>
    <property type="evidence" value="ECO:0007669"/>
    <property type="project" value="UniProtKB-SubCell"/>
</dbReference>
<dbReference type="InterPro" id="IPR013083">
    <property type="entry name" value="Znf_RING/FYVE/PHD"/>
</dbReference>
<evidence type="ECO:0000313" key="11">
    <source>
        <dbReference type="Proteomes" id="UP000814243"/>
    </source>
</evidence>
<reference evidence="10" key="1">
    <citation type="journal article" date="2021" name="G3 (Bethesda)">
        <title>Genome and transcriptome analysis of the beet armyworm Spodoptera exigua reveals targets for pest control. .</title>
        <authorList>
            <person name="Simon S."/>
            <person name="Breeschoten T."/>
            <person name="Jansen H.J."/>
            <person name="Dirks R.P."/>
            <person name="Schranz M.E."/>
            <person name="Ros V.I.D."/>
        </authorList>
    </citation>
    <scope>NUCLEOTIDE SEQUENCE</scope>
    <source>
        <strain evidence="10">TB_SE_WUR_2020</strain>
    </source>
</reference>
<keyword evidence="3" id="KW-0677">Repeat</keyword>
<dbReference type="SMART" id="SM00249">
    <property type="entry name" value="PHD"/>
    <property type="match status" value="1"/>
</dbReference>
<proteinExistence type="predicted"/>
<feature type="domain" description="Zinc finger PHD-type" evidence="9">
    <location>
        <begin position="1"/>
        <end position="32"/>
    </location>
</feature>
<comment type="subcellular location">
    <subcellularLocation>
        <location evidence="1">Nucleus</location>
    </subcellularLocation>
</comment>
<evidence type="ECO:0000256" key="6">
    <source>
        <dbReference type="ARBA" id="ARBA00023015"/>
    </source>
</evidence>
<dbReference type="InterPro" id="IPR001965">
    <property type="entry name" value="Znf_PHD"/>
</dbReference>
<dbReference type="Proteomes" id="UP000814243">
    <property type="component" value="Unassembled WGS sequence"/>
</dbReference>
<dbReference type="PANTHER" id="PTHR45888">
    <property type="entry name" value="HL01030P-RELATED"/>
    <property type="match status" value="1"/>
</dbReference>
<dbReference type="Gene3D" id="3.30.40.10">
    <property type="entry name" value="Zinc/RING finger domain, C3HC4 (zinc finger)"/>
    <property type="match status" value="1"/>
</dbReference>
<evidence type="ECO:0000256" key="3">
    <source>
        <dbReference type="ARBA" id="ARBA00022737"/>
    </source>
</evidence>
<name>A0A922MI63_SPOEX</name>
<sequence>MLFCDLCDRGFHIYCVGLDTVPSGRWHCVECAICKSCGARSPGGAGGAAGAASTSEPAEWHHQTRRGLGGHKVYSHSLCTPCARSVPCIPTHSSLRLVLLSYRSSALTLSPSARVL</sequence>
<dbReference type="InterPro" id="IPR011011">
    <property type="entry name" value="Znf_FYVE_PHD"/>
</dbReference>
<dbReference type="EMBL" id="JACEFF010000447">
    <property type="protein sequence ID" value="KAH9637422.1"/>
    <property type="molecule type" value="Genomic_DNA"/>
</dbReference>
<dbReference type="PANTHER" id="PTHR45888:SF4">
    <property type="entry name" value="PHD FINGER PROTEIN 10"/>
    <property type="match status" value="1"/>
</dbReference>
<evidence type="ECO:0000256" key="2">
    <source>
        <dbReference type="ARBA" id="ARBA00022723"/>
    </source>
</evidence>
<accession>A0A922MI63</accession>
<comment type="caution">
    <text evidence="10">The sequence shown here is derived from an EMBL/GenBank/DDBJ whole genome shotgun (WGS) entry which is preliminary data.</text>
</comment>
<gene>
    <name evidence="10" type="ORF">HF086_012035</name>
</gene>
<evidence type="ECO:0000256" key="4">
    <source>
        <dbReference type="ARBA" id="ARBA00022771"/>
    </source>
</evidence>
<keyword evidence="8" id="KW-0539">Nucleus</keyword>
<evidence type="ECO:0000256" key="7">
    <source>
        <dbReference type="ARBA" id="ARBA00023163"/>
    </source>
</evidence>
<dbReference type="AlphaFoldDB" id="A0A922MI63"/>
<evidence type="ECO:0000256" key="5">
    <source>
        <dbReference type="ARBA" id="ARBA00022833"/>
    </source>
</evidence>
<keyword evidence="6" id="KW-0805">Transcription regulation</keyword>
<keyword evidence="2" id="KW-0479">Metal-binding</keyword>
<evidence type="ECO:0000313" key="10">
    <source>
        <dbReference type="EMBL" id="KAH9637422.1"/>
    </source>
</evidence>
<evidence type="ECO:0000256" key="1">
    <source>
        <dbReference type="ARBA" id="ARBA00004123"/>
    </source>
</evidence>
<dbReference type="InterPro" id="IPR019787">
    <property type="entry name" value="Znf_PHD-finger"/>
</dbReference>
<dbReference type="Pfam" id="PF00628">
    <property type="entry name" value="PHD"/>
    <property type="match status" value="1"/>
</dbReference>
<evidence type="ECO:0000259" key="9">
    <source>
        <dbReference type="SMART" id="SM00249"/>
    </source>
</evidence>
<dbReference type="GO" id="GO:0008270">
    <property type="term" value="F:zinc ion binding"/>
    <property type="evidence" value="ECO:0007669"/>
    <property type="project" value="UniProtKB-KW"/>
</dbReference>
<protein>
    <recommendedName>
        <fullName evidence="9">Zinc finger PHD-type domain-containing protein</fullName>
    </recommendedName>
</protein>
<dbReference type="SUPFAM" id="SSF57903">
    <property type="entry name" value="FYVE/PHD zinc finger"/>
    <property type="match status" value="1"/>
</dbReference>
<evidence type="ECO:0000256" key="8">
    <source>
        <dbReference type="ARBA" id="ARBA00023242"/>
    </source>
</evidence>
<keyword evidence="7" id="KW-0804">Transcription</keyword>